<dbReference type="Pfam" id="PF13480">
    <property type="entry name" value="Acetyltransf_6"/>
    <property type="match status" value="1"/>
</dbReference>
<dbReference type="EMBL" id="FPCH01000002">
    <property type="protein sequence ID" value="SFV33369.1"/>
    <property type="molecule type" value="Genomic_DNA"/>
</dbReference>
<dbReference type="InterPro" id="IPR038740">
    <property type="entry name" value="BioF2-like_GNAT_dom"/>
</dbReference>
<dbReference type="STRING" id="51670.SAMN04488557_1950"/>
<proteinExistence type="predicted"/>
<dbReference type="InterPro" id="IPR016181">
    <property type="entry name" value="Acyl_CoA_acyltransferase"/>
</dbReference>
<reference evidence="3" key="1">
    <citation type="submission" date="2016-10" db="EMBL/GenBank/DDBJ databases">
        <authorList>
            <person name="Varghese N."/>
            <person name="Submissions S."/>
        </authorList>
    </citation>
    <scope>NUCLEOTIDE SEQUENCE [LARGE SCALE GENOMIC DNA]</scope>
    <source>
        <strain evidence="3">DSM 1565</strain>
    </source>
</reference>
<feature type="domain" description="BioF2-like acetyltransferase" evidence="1">
    <location>
        <begin position="199"/>
        <end position="344"/>
    </location>
</feature>
<evidence type="ECO:0000313" key="3">
    <source>
        <dbReference type="Proteomes" id="UP000199423"/>
    </source>
</evidence>
<dbReference type="GO" id="GO:0016740">
    <property type="term" value="F:transferase activity"/>
    <property type="evidence" value="ECO:0007669"/>
    <property type="project" value="UniProtKB-KW"/>
</dbReference>
<accession>A0A1I7NFE0</accession>
<evidence type="ECO:0000259" key="1">
    <source>
        <dbReference type="Pfam" id="PF13480"/>
    </source>
</evidence>
<dbReference type="Gene3D" id="3.40.630.30">
    <property type="match status" value="1"/>
</dbReference>
<dbReference type="AlphaFoldDB" id="A0A1I7NFE0"/>
<evidence type="ECO:0000313" key="2">
    <source>
        <dbReference type="EMBL" id="SFV33369.1"/>
    </source>
</evidence>
<keyword evidence="2" id="KW-0808">Transferase</keyword>
<dbReference type="Proteomes" id="UP000199423">
    <property type="component" value="Unassembled WGS sequence"/>
</dbReference>
<sequence>MKSKAGIANSAHFCAEGDPLLSVETIIDDSGLHDSIAQWDSLHERISPRLPFTTHLWVSTWWRHYKRNNVKAKDFPRLFLLRNDSGELVAVAPMVVTQRPGYGPLSSKELQFFGADANVTEFRGPLCLPEHTPAVVRSISDFLDNANGADWVQWRGLRLQQASTMLPARIRQKPYLDTTVHILHLTSTWEQFRANLSRNMKQAIRKCYNSLASEKITPQLRIIKKPEDVPSALDRLFALHAARANAAASIKHANVFASPVSRSFMLQYCTELARRGALRIFQLVINDEVVATRIGFKFGDELYLYYSGYDPRWGRYSVMTTVVVEAVKWAIDNKLRIVNLSTGTDISKARWDPHVISYTGGFSVRKGYRSRTLFDMVSRYRERSLRAIITATLVAPQLQDKLGLLVI</sequence>
<gene>
    <name evidence="2" type="ORF">SAMN04488557_1950</name>
</gene>
<keyword evidence="3" id="KW-1185">Reference proteome</keyword>
<protein>
    <submittedName>
        <fullName evidence="2">Acetyltransferase involved in cellulose biosynthesis, CelD/BcsL family</fullName>
    </submittedName>
</protein>
<dbReference type="SUPFAM" id="SSF55729">
    <property type="entry name" value="Acyl-CoA N-acyltransferases (Nat)"/>
    <property type="match status" value="1"/>
</dbReference>
<name>A0A1I7NFE0_9HYPH</name>
<organism evidence="2 3">
    <name type="scientific">Hyphomicrobium facile</name>
    <dbReference type="NCBI Taxonomy" id="51670"/>
    <lineage>
        <taxon>Bacteria</taxon>
        <taxon>Pseudomonadati</taxon>
        <taxon>Pseudomonadota</taxon>
        <taxon>Alphaproteobacteria</taxon>
        <taxon>Hyphomicrobiales</taxon>
        <taxon>Hyphomicrobiaceae</taxon>
        <taxon>Hyphomicrobium</taxon>
    </lineage>
</organism>